<dbReference type="SUPFAM" id="SSF55729">
    <property type="entry name" value="Acyl-CoA N-acyltransferases (Nat)"/>
    <property type="match status" value="1"/>
</dbReference>
<sequence>MMPKIVKLQSFEKRDFERLINWVADEYMLVQFAGSIFKFPLTEKELNTYVDNKEILAFKVIEEHTNLVIGHAEISPSEDVDTVKICRVLIGDKENRGKGYGKRIIYQLLNIAFYELKKEKAELNVFDWNVGAIKCYEQLGFIRNPNKDSFMMVKEEKWKSLNMIMKKDYWKTKSYTFNF</sequence>
<dbReference type="Proteomes" id="UP000610931">
    <property type="component" value="Unassembled WGS sequence"/>
</dbReference>
<protein>
    <submittedName>
        <fullName evidence="2">GNAT family N-acetyltransferase</fullName>
    </submittedName>
</protein>
<evidence type="ECO:0000259" key="1">
    <source>
        <dbReference type="PROSITE" id="PS51186"/>
    </source>
</evidence>
<dbReference type="Gene3D" id="3.40.630.30">
    <property type="match status" value="1"/>
</dbReference>
<dbReference type="InterPro" id="IPR016181">
    <property type="entry name" value="Acyl_CoA_acyltransferase"/>
</dbReference>
<dbReference type="GO" id="GO:0016747">
    <property type="term" value="F:acyltransferase activity, transferring groups other than amino-acyl groups"/>
    <property type="evidence" value="ECO:0007669"/>
    <property type="project" value="InterPro"/>
</dbReference>
<dbReference type="RefSeq" id="WP_199114322.1">
    <property type="nucleotide sequence ID" value="NZ_JAELVQ010000005.1"/>
</dbReference>
<comment type="caution">
    <text evidence="2">The sequence shown here is derived from an EMBL/GenBank/DDBJ whole genome shotgun (WGS) entry which is preliminary data.</text>
</comment>
<accession>A0A8J7LMH6</accession>
<organism evidence="2 3">
    <name type="scientific">Snuella sedimenti</name>
    <dbReference type="NCBI Taxonomy" id="2798802"/>
    <lineage>
        <taxon>Bacteria</taxon>
        <taxon>Pseudomonadati</taxon>
        <taxon>Bacteroidota</taxon>
        <taxon>Flavobacteriia</taxon>
        <taxon>Flavobacteriales</taxon>
        <taxon>Flavobacteriaceae</taxon>
        <taxon>Snuella</taxon>
    </lineage>
</organism>
<gene>
    <name evidence="2" type="ORF">JF259_05580</name>
</gene>
<dbReference type="PANTHER" id="PTHR43415:SF5">
    <property type="entry name" value="ACETYLTRANSFERASE"/>
    <property type="match status" value="1"/>
</dbReference>
<evidence type="ECO:0000313" key="2">
    <source>
        <dbReference type="EMBL" id="MBJ6367554.1"/>
    </source>
</evidence>
<dbReference type="AlphaFoldDB" id="A0A8J7LMH6"/>
<evidence type="ECO:0000313" key="3">
    <source>
        <dbReference type="Proteomes" id="UP000610931"/>
    </source>
</evidence>
<dbReference type="Pfam" id="PF00583">
    <property type="entry name" value="Acetyltransf_1"/>
    <property type="match status" value="1"/>
</dbReference>
<name>A0A8J7LMH6_9FLAO</name>
<dbReference type="EMBL" id="JAELVQ010000005">
    <property type="protein sequence ID" value="MBJ6367554.1"/>
    <property type="molecule type" value="Genomic_DNA"/>
</dbReference>
<dbReference type="InterPro" id="IPR000182">
    <property type="entry name" value="GNAT_dom"/>
</dbReference>
<keyword evidence="3" id="KW-1185">Reference proteome</keyword>
<proteinExistence type="predicted"/>
<dbReference type="PANTHER" id="PTHR43415">
    <property type="entry name" value="SPERMIDINE N(1)-ACETYLTRANSFERASE"/>
    <property type="match status" value="1"/>
</dbReference>
<reference evidence="2" key="1">
    <citation type="submission" date="2020-12" db="EMBL/GenBank/DDBJ databases">
        <title>Snuella sp. nov., isolated from sediment in Incheon.</title>
        <authorList>
            <person name="Kim W."/>
        </authorList>
    </citation>
    <scope>NUCLEOTIDE SEQUENCE</scope>
    <source>
        <strain evidence="2">CAU 1569</strain>
    </source>
</reference>
<dbReference type="PROSITE" id="PS51186">
    <property type="entry name" value="GNAT"/>
    <property type="match status" value="1"/>
</dbReference>
<feature type="domain" description="N-acetyltransferase" evidence="1">
    <location>
        <begin position="6"/>
        <end position="168"/>
    </location>
</feature>